<evidence type="ECO:0000256" key="2">
    <source>
        <dbReference type="ARBA" id="ARBA00022676"/>
    </source>
</evidence>
<organism evidence="10 11">
    <name type="scientific">Chloropicon primus</name>
    <dbReference type="NCBI Taxonomy" id="1764295"/>
    <lineage>
        <taxon>Eukaryota</taxon>
        <taxon>Viridiplantae</taxon>
        <taxon>Chlorophyta</taxon>
        <taxon>Chloropicophyceae</taxon>
        <taxon>Chloropicales</taxon>
        <taxon>Chloropicaceae</taxon>
        <taxon>Chloropicon</taxon>
    </lineage>
</organism>
<evidence type="ECO:0000256" key="4">
    <source>
        <dbReference type="ARBA" id="ARBA00022692"/>
    </source>
</evidence>
<evidence type="ECO:0000256" key="3">
    <source>
        <dbReference type="ARBA" id="ARBA00022679"/>
    </source>
</evidence>
<feature type="transmembrane region" description="Helical" evidence="8">
    <location>
        <begin position="32"/>
        <end position="53"/>
    </location>
</feature>
<proteinExistence type="predicted"/>
<name>A0A5B8N0D3_9CHLO</name>
<comment type="subcellular location">
    <subcellularLocation>
        <location evidence="1">Membrane</location>
        <topology evidence="1">Single-pass membrane protein</topology>
    </subcellularLocation>
</comment>
<dbReference type="PANTHER" id="PTHR31485">
    <property type="entry name" value="PEPTIDYL SERINE ALPHA-GALACTOSYLTRANSFERASE"/>
    <property type="match status" value="1"/>
</dbReference>
<evidence type="ECO:0000313" key="11">
    <source>
        <dbReference type="Proteomes" id="UP000316726"/>
    </source>
</evidence>
<evidence type="ECO:0000256" key="7">
    <source>
        <dbReference type="SAM" id="MobiDB-lite"/>
    </source>
</evidence>
<keyword evidence="4 8" id="KW-0812">Transmembrane</keyword>
<dbReference type="PANTHER" id="PTHR31485:SF4">
    <property type="entry name" value="HYDROXYPROLINE O-ARABINOSYLTRANSFERASE RDN1"/>
    <property type="match status" value="1"/>
</dbReference>
<sequence>MRRAQGGGGGSTSSSFSSSLFSYSGVSRQVQVFHLLALCIGVILGYAWISFALGSSRSHWKQAHVSDRHVDTFPGVRGGGLAARESVSKPQLGGGETTSTRRGKAKEAVGKPSGKASPAKEERKRSIFRKIGTTLAGAKNKQQQQQQRVPKPSSSGKYHMVVTTDSNVYNSWQVQACYYWYKKMKQQHPESDLGGFTRLLHTGREDDLMDVIPTVVVDPEPEEKHRGYKVLNRPWAFQQFLERTNISEEYIFMSEPDHLLLKPMPNWATETTAAAFPFHYMRVKDDPKHKPLVAHFNDKNVSLDKIFPTGNSPVIINKHQMLRVAPVWRDLAFRIDTYKPTKEYWGWVLEMWAFTISCSQQDPPVEFDLHPEFMLQTPWDKTPQINVCDPGGKGCQLKDGYILHYTYGVDYDENGESIYGKLDENGRIVLGKYRFDKREYAVHYPTLQTVKLLEHPRIKKEAPLSYRQVEMIREAIPWMKVTTNKQHHHRRG</sequence>
<accession>A0A5B8N0D3</accession>
<protein>
    <recommendedName>
        <fullName evidence="9">Hydroxyproline O-arabinosyltransferase-like domain-containing protein</fullName>
    </recommendedName>
</protein>
<evidence type="ECO:0000313" key="10">
    <source>
        <dbReference type="EMBL" id="QDZ25230.1"/>
    </source>
</evidence>
<dbReference type="Proteomes" id="UP000316726">
    <property type="component" value="Chromosome 16"/>
</dbReference>
<dbReference type="GO" id="GO:0016757">
    <property type="term" value="F:glycosyltransferase activity"/>
    <property type="evidence" value="ECO:0007669"/>
    <property type="project" value="UniProtKB-KW"/>
</dbReference>
<evidence type="ECO:0000256" key="6">
    <source>
        <dbReference type="ARBA" id="ARBA00023136"/>
    </source>
</evidence>
<evidence type="ECO:0000256" key="5">
    <source>
        <dbReference type="ARBA" id="ARBA00022989"/>
    </source>
</evidence>
<dbReference type="EMBL" id="CP031049">
    <property type="protein sequence ID" value="QDZ25230.1"/>
    <property type="molecule type" value="Genomic_DNA"/>
</dbReference>
<keyword evidence="11" id="KW-1185">Reference proteome</keyword>
<dbReference type="OrthoDB" id="10259977at2759"/>
<keyword evidence="3" id="KW-0808">Transferase</keyword>
<evidence type="ECO:0000259" key="9">
    <source>
        <dbReference type="Pfam" id="PF23452"/>
    </source>
</evidence>
<evidence type="ECO:0000256" key="1">
    <source>
        <dbReference type="ARBA" id="ARBA00004167"/>
    </source>
</evidence>
<dbReference type="InterPro" id="IPR044845">
    <property type="entry name" value="HPAT/SRGT1-like"/>
</dbReference>
<keyword evidence="5 8" id="KW-1133">Transmembrane helix</keyword>
<dbReference type="Pfam" id="PF23452">
    <property type="entry name" value="HPAT"/>
    <property type="match status" value="1"/>
</dbReference>
<gene>
    <name evidence="10" type="ORF">A3770_16p77480</name>
</gene>
<feature type="region of interest" description="Disordered" evidence="7">
    <location>
        <begin position="71"/>
        <end position="157"/>
    </location>
</feature>
<reference evidence="10 11" key="1">
    <citation type="submission" date="2018-07" db="EMBL/GenBank/DDBJ databases">
        <title>The complete nuclear genome of the prasinophyte Chloropicon primus (CCMP1205).</title>
        <authorList>
            <person name="Pombert J.-F."/>
            <person name="Otis C."/>
            <person name="Turmel M."/>
            <person name="Lemieux C."/>
        </authorList>
    </citation>
    <scope>NUCLEOTIDE SEQUENCE [LARGE SCALE GENOMIC DNA]</scope>
    <source>
        <strain evidence="10 11">CCMP1205</strain>
    </source>
</reference>
<dbReference type="AlphaFoldDB" id="A0A5B8N0D3"/>
<dbReference type="GO" id="GO:0016020">
    <property type="term" value="C:membrane"/>
    <property type="evidence" value="ECO:0007669"/>
    <property type="project" value="UniProtKB-SubCell"/>
</dbReference>
<evidence type="ECO:0000256" key="8">
    <source>
        <dbReference type="SAM" id="Phobius"/>
    </source>
</evidence>
<feature type="domain" description="Hydroxyproline O-arabinosyltransferase-like" evidence="9">
    <location>
        <begin position="158"/>
        <end position="474"/>
    </location>
</feature>
<dbReference type="STRING" id="1764295.A0A5B8N0D3"/>
<keyword evidence="2" id="KW-0328">Glycosyltransferase</keyword>
<dbReference type="InterPro" id="IPR056508">
    <property type="entry name" value="HPAT-like"/>
</dbReference>
<keyword evidence="6 8" id="KW-0472">Membrane</keyword>